<feature type="chain" id="PRO_5001518257" evidence="1">
    <location>
        <begin position="27"/>
        <end position="180"/>
    </location>
</feature>
<dbReference type="EMBL" id="GBBM01007385">
    <property type="protein sequence ID" value="JAC28033.1"/>
    <property type="molecule type" value="mRNA"/>
</dbReference>
<feature type="signal peptide" evidence="1">
    <location>
        <begin position="1"/>
        <end position="26"/>
    </location>
</feature>
<keyword evidence="1" id="KW-0732">Signal</keyword>
<reference evidence="2" key="1">
    <citation type="submission" date="2014-03" db="EMBL/GenBank/DDBJ databases">
        <title>The sialotranscriptome of Amblyomma triste, Amblyomma parvum and Amblyomma cajennense ticks, uncovered by 454-based RNA-seq.</title>
        <authorList>
            <person name="Garcia G.R."/>
            <person name="Gardinassi L.G."/>
            <person name="Ribeiro J.M."/>
            <person name="Anatriello E."/>
            <person name="Ferreira B.R."/>
            <person name="Moreira H.N."/>
            <person name="Mafra C."/>
            <person name="Olegario M.M."/>
            <person name="Szabo P.J."/>
            <person name="Miranda-Santos I.K."/>
            <person name="Maruyama S.R."/>
        </authorList>
    </citation>
    <scope>NUCLEOTIDE SEQUENCE</scope>
    <source>
        <strain evidence="2">Mato Grasso do Sul</strain>
        <tissue evidence="2">Salivary glands</tissue>
    </source>
</reference>
<organism evidence="2">
    <name type="scientific">Amblyomma triste</name>
    <name type="common">Neotropical tick</name>
    <dbReference type="NCBI Taxonomy" id="251400"/>
    <lineage>
        <taxon>Eukaryota</taxon>
        <taxon>Metazoa</taxon>
        <taxon>Ecdysozoa</taxon>
        <taxon>Arthropoda</taxon>
        <taxon>Chelicerata</taxon>
        <taxon>Arachnida</taxon>
        <taxon>Acari</taxon>
        <taxon>Parasitiformes</taxon>
        <taxon>Ixodida</taxon>
        <taxon>Ixodoidea</taxon>
        <taxon>Ixodidae</taxon>
        <taxon>Amblyomminae</taxon>
        <taxon>Amblyomma</taxon>
    </lineage>
</organism>
<evidence type="ECO:0000313" key="2">
    <source>
        <dbReference type="EMBL" id="JAC28033.1"/>
    </source>
</evidence>
<protein>
    <submittedName>
        <fullName evidence="2">Putative secreted protein</fullName>
    </submittedName>
</protein>
<dbReference type="AlphaFoldDB" id="A0A023G5A1"/>
<evidence type="ECO:0000256" key="1">
    <source>
        <dbReference type="SAM" id="SignalP"/>
    </source>
</evidence>
<sequence length="180" mass="20178">MSKSYLQRCLFLFGIWSVVCDRSAAAGNPTEDVNNIKQLLAGELTLEWAHETWLGIPDRPCWKSVPKGASNDAFSHQIRYKEQKHTYASRKLQWPEKSFHVSYTVFSNNGKAKIRAALLGDVMCSLWAGVPLSEKGAAASENEKAKKKKEADNASAQCVQALAAKCSRPGKRLYKRYFFC</sequence>
<name>A0A023G5A1_AMBTT</name>
<accession>A0A023G5A1</accession>
<proteinExistence type="evidence at transcript level"/>